<proteinExistence type="inferred from homology"/>
<dbReference type="Proteomes" id="UP001293718">
    <property type="component" value="Unassembled WGS sequence"/>
</dbReference>
<sequence length="323" mass="33686">MRLQSFLAAGLALLVAPAWAEAQKFPESGKTIRVVVPFAAGGGVDNAARLLGEQLRKQLGVTVIVDNRAGANGTVGGKAVQIAPADGYTLLFSASTHVLAKQVMSNAPYDPQTDFAPVARVGEAPLMLVISPQLPQDKLGDVLAAARQQPEKWMAAIPAAGAASHLATLLLAKQGNVKFTYVPYKGTQPALADVAGGHVNLQFDSMISLLPLAKAGKVKPIAISSIKRSELAPAVPTVQEAGVPNFNVVTWYGVWAPKDTPTERVAALHAAINTAVGELGKSGAFAKLGVEPVSESIEQFKRYIASDVAQSAELLKGAGFKPE</sequence>
<dbReference type="Pfam" id="PF03401">
    <property type="entry name" value="TctC"/>
    <property type="match status" value="1"/>
</dbReference>
<keyword evidence="4" id="KW-1185">Reference proteome</keyword>
<name>A0ABU5ILK3_9BURK</name>
<dbReference type="InterPro" id="IPR042100">
    <property type="entry name" value="Bug_dom1"/>
</dbReference>
<comment type="caution">
    <text evidence="3">The sequence shown here is derived from an EMBL/GenBank/DDBJ whole genome shotgun (WGS) entry which is preliminary data.</text>
</comment>
<evidence type="ECO:0000313" key="4">
    <source>
        <dbReference type="Proteomes" id="UP001293718"/>
    </source>
</evidence>
<comment type="similarity">
    <text evidence="1">Belongs to the UPF0065 (bug) family.</text>
</comment>
<protein>
    <submittedName>
        <fullName evidence="3">Tripartite tricarboxylate transporter substrate binding protein</fullName>
    </submittedName>
</protein>
<feature type="signal peptide" evidence="2">
    <location>
        <begin position="1"/>
        <end position="20"/>
    </location>
</feature>
<evidence type="ECO:0000256" key="2">
    <source>
        <dbReference type="SAM" id="SignalP"/>
    </source>
</evidence>
<gene>
    <name evidence="3" type="ORF">SM757_24660</name>
</gene>
<keyword evidence="2" id="KW-0732">Signal</keyword>
<organism evidence="3 4">
    <name type="scientific">Azohydromonas lata</name>
    <dbReference type="NCBI Taxonomy" id="45677"/>
    <lineage>
        <taxon>Bacteria</taxon>
        <taxon>Pseudomonadati</taxon>
        <taxon>Pseudomonadota</taxon>
        <taxon>Betaproteobacteria</taxon>
        <taxon>Burkholderiales</taxon>
        <taxon>Sphaerotilaceae</taxon>
        <taxon>Azohydromonas</taxon>
    </lineage>
</organism>
<dbReference type="CDD" id="cd07012">
    <property type="entry name" value="PBP2_Bug_TTT"/>
    <property type="match status" value="1"/>
</dbReference>
<dbReference type="Gene3D" id="3.40.190.10">
    <property type="entry name" value="Periplasmic binding protein-like II"/>
    <property type="match status" value="1"/>
</dbReference>
<dbReference type="PIRSF" id="PIRSF017082">
    <property type="entry name" value="YflP"/>
    <property type="match status" value="1"/>
</dbReference>
<dbReference type="RefSeq" id="WP_322467428.1">
    <property type="nucleotide sequence ID" value="NZ_JAXOJX010000050.1"/>
</dbReference>
<evidence type="ECO:0000256" key="1">
    <source>
        <dbReference type="ARBA" id="ARBA00006987"/>
    </source>
</evidence>
<dbReference type="EMBL" id="JAXOJX010000050">
    <property type="protein sequence ID" value="MDZ5459776.1"/>
    <property type="molecule type" value="Genomic_DNA"/>
</dbReference>
<dbReference type="Gene3D" id="3.40.190.150">
    <property type="entry name" value="Bordetella uptake gene, domain 1"/>
    <property type="match status" value="1"/>
</dbReference>
<accession>A0ABU5ILK3</accession>
<dbReference type="PANTHER" id="PTHR42928">
    <property type="entry name" value="TRICARBOXYLATE-BINDING PROTEIN"/>
    <property type="match status" value="1"/>
</dbReference>
<dbReference type="InterPro" id="IPR005064">
    <property type="entry name" value="BUG"/>
</dbReference>
<dbReference type="SUPFAM" id="SSF53850">
    <property type="entry name" value="Periplasmic binding protein-like II"/>
    <property type="match status" value="1"/>
</dbReference>
<dbReference type="PANTHER" id="PTHR42928:SF5">
    <property type="entry name" value="BLR1237 PROTEIN"/>
    <property type="match status" value="1"/>
</dbReference>
<feature type="chain" id="PRO_5045136457" evidence="2">
    <location>
        <begin position="21"/>
        <end position="323"/>
    </location>
</feature>
<reference evidence="3 4" key="1">
    <citation type="submission" date="2023-11" db="EMBL/GenBank/DDBJ databases">
        <title>Draft genome of Azohydromonas lata strain H1 (DSM1123), a polyhydroxyalkanoate producer.</title>
        <authorList>
            <person name="Traversa D."/>
            <person name="D'Addabbo P."/>
            <person name="Pazzani C."/>
            <person name="Manzari C."/>
            <person name="Chiara M."/>
            <person name="Scrascia M."/>
        </authorList>
    </citation>
    <scope>NUCLEOTIDE SEQUENCE [LARGE SCALE GENOMIC DNA]</scope>
    <source>
        <strain evidence="3 4">H1</strain>
    </source>
</reference>
<evidence type="ECO:0000313" key="3">
    <source>
        <dbReference type="EMBL" id="MDZ5459776.1"/>
    </source>
</evidence>